<evidence type="ECO:0000256" key="1">
    <source>
        <dbReference type="SAM" id="SignalP"/>
    </source>
</evidence>
<evidence type="ECO:0008006" key="4">
    <source>
        <dbReference type="Google" id="ProtNLM"/>
    </source>
</evidence>
<dbReference type="PROSITE" id="PS51257">
    <property type="entry name" value="PROKAR_LIPOPROTEIN"/>
    <property type="match status" value="1"/>
</dbReference>
<dbReference type="Proteomes" id="UP001156690">
    <property type="component" value="Unassembled WGS sequence"/>
</dbReference>
<comment type="caution">
    <text evidence="2">The sequence shown here is derived from an EMBL/GenBank/DDBJ whole genome shotgun (WGS) entry which is preliminary data.</text>
</comment>
<name>A0AAV5NYU8_9VIBR</name>
<proteinExistence type="predicted"/>
<evidence type="ECO:0000313" key="2">
    <source>
        <dbReference type="EMBL" id="GLQ75469.1"/>
    </source>
</evidence>
<feature type="signal peptide" evidence="1">
    <location>
        <begin position="1"/>
        <end position="25"/>
    </location>
</feature>
<organism evidence="2 3">
    <name type="scientific">Vibrio penaeicida</name>
    <dbReference type="NCBI Taxonomy" id="104609"/>
    <lineage>
        <taxon>Bacteria</taxon>
        <taxon>Pseudomonadati</taxon>
        <taxon>Pseudomonadota</taxon>
        <taxon>Gammaproteobacteria</taxon>
        <taxon>Vibrionales</taxon>
        <taxon>Vibrionaceae</taxon>
        <taxon>Vibrio</taxon>
    </lineage>
</organism>
<accession>A0AAV5NYU8</accession>
<reference evidence="3" key="1">
    <citation type="journal article" date="2019" name="Int. J. Syst. Evol. Microbiol.">
        <title>The Global Catalogue of Microorganisms (GCM) 10K type strain sequencing project: providing services to taxonomists for standard genome sequencing and annotation.</title>
        <authorList>
            <consortium name="The Broad Institute Genomics Platform"/>
            <consortium name="The Broad Institute Genome Sequencing Center for Infectious Disease"/>
            <person name="Wu L."/>
            <person name="Ma J."/>
        </authorList>
    </citation>
    <scope>NUCLEOTIDE SEQUENCE [LARGE SCALE GENOMIC DNA]</scope>
    <source>
        <strain evidence="3">NBRC 15640</strain>
    </source>
</reference>
<gene>
    <name evidence="2" type="ORF">GCM10007932_48310</name>
</gene>
<dbReference type="RefSeq" id="WP_104400732.1">
    <property type="nucleotide sequence ID" value="NZ_AP025144.1"/>
</dbReference>
<dbReference type="EMBL" id="BSNX01000073">
    <property type="protein sequence ID" value="GLQ75469.1"/>
    <property type="molecule type" value="Genomic_DNA"/>
</dbReference>
<dbReference type="AlphaFoldDB" id="A0AAV5NYU8"/>
<feature type="chain" id="PRO_5043562855" description="Lipoprotein" evidence="1">
    <location>
        <begin position="26"/>
        <end position="100"/>
    </location>
</feature>
<keyword evidence="3" id="KW-1185">Reference proteome</keyword>
<sequence>MKRNLATIVPIISVFLLAGCFSAKNETTKSVAPKTTAPKVSTIAPKNSDLEQKLSLLKSDGKTLGSDAIESVINLPVGKTSLSISVPSKFSAVKKKQQSK</sequence>
<protein>
    <recommendedName>
        <fullName evidence="4">Lipoprotein</fullName>
    </recommendedName>
</protein>
<evidence type="ECO:0000313" key="3">
    <source>
        <dbReference type="Proteomes" id="UP001156690"/>
    </source>
</evidence>
<keyword evidence="1" id="KW-0732">Signal</keyword>